<keyword evidence="6 10" id="KW-0547">Nucleotide-binding</keyword>
<dbReference type="STRING" id="1162668.LFE_1267"/>
<evidence type="ECO:0000256" key="10">
    <source>
        <dbReference type="HAMAP-Rule" id="MF_00185"/>
    </source>
</evidence>
<comment type="function">
    <text evidence="2 10 12">Catalyzes the transfer of a dimethylallyl group onto the adenine at position 37 in tRNAs that read codons beginning with uridine, leading to the formation of N6-(dimethylallyl)adenosine (i(6)A).</text>
</comment>
<sequence>MVVVGPTASGKTRWAISWARDNNAEIISADSRQIYKHLDIGTGKPSPEEQEGVTHHLIDVLSPEECYSAGMFRRDCLQALNEIKKRGKKAVLAGGTGLYLRTVMERFLELPVEDPDEKREFYAQCDPIPSGDLFDELKRIDRVRASEIMQNDRVRITRALWIHRLTGKPPSVIFRENSLDPVPFGPVVGLLWTPEELSGRISHRIRQMIGRGWVSEVEKLLSQGYGGHEPAFQSLGYPEILSVVRDGVDLEDAIATIEIKTRQYAKRQRTWFRHLLNVQWLTPSADSMFNPGQK</sequence>
<dbReference type="Proteomes" id="UP000007382">
    <property type="component" value="Chromosome"/>
</dbReference>
<feature type="site" description="Interaction with substrate tRNA" evidence="10">
    <location>
        <position position="119"/>
    </location>
</feature>
<comment type="cofactor">
    <cofactor evidence="1 10">
        <name>Mg(2+)</name>
        <dbReference type="ChEBI" id="CHEBI:18420"/>
    </cofactor>
</comment>
<dbReference type="InterPro" id="IPR039657">
    <property type="entry name" value="Dimethylallyltransferase"/>
</dbReference>
<dbReference type="GO" id="GO:0052381">
    <property type="term" value="F:tRNA dimethylallyltransferase activity"/>
    <property type="evidence" value="ECO:0007669"/>
    <property type="project" value="UniProtKB-UniRule"/>
</dbReference>
<comment type="similarity">
    <text evidence="3 10 13">Belongs to the IPP transferase family.</text>
</comment>
<evidence type="ECO:0000313" key="14">
    <source>
        <dbReference type="EMBL" id="BAM06951.1"/>
    </source>
</evidence>
<evidence type="ECO:0000256" key="5">
    <source>
        <dbReference type="ARBA" id="ARBA00022694"/>
    </source>
</evidence>
<dbReference type="InterPro" id="IPR027417">
    <property type="entry name" value="P-loop_NTPase"/>
</dbReference>
<gene>
    <name evidence="10" type="primary">miaA</name>
    <name evidence="14" type="ordered locus">LFE_1267</name>
</gene>
<keyword evidence="5 10" id="KW-0819">tRNA processing</keyword>
<feature type="binding site" evidence="10">
    <location>
        <begin position="7"/>
        <end position="12"/>
    </location>
    <ligand>
        <name>substrate</name>
    </ligand>
</feature>
<feature type="binding site" evidence="10">
    <location>
        <begin position="5"/>
        <end position="12"/>
    </location>
    <ligand>
        <name>ATP</name>
        <dbReference type="ChEBI" id="CHEBI:30616"/>
    </ligand>
</feature>
<name>I0INV2_LEPFC</name>
<dbReference type="SUPFAM" id="SSF52540">
    <property type="entry name" value="P-loop containing nucleoside triphosphate hydrolases"/>
    <property type="match status" value="1"/>
</dbReference>
<evidence type="ECO:0000256" key="7">
    <source>
        <dbReference type="ARBA" id="ARBA00022840"/>
    </source>
</evidence>
<evidence type="ECO:0000256" key="3">
    <source>
        <dbReference type="ARBA" id="ARBA00005842"/>
    </source>
</evidence>
<protein>
    <recommendedName>
        <fullName evidence="10">tRNA dimethylallyltransferase</fullName>
        <ecNumber evidence="10">2.5.1.75</ecNumber>
    </recommendedName>
    <alternativeName>
        <fullName evidence="10">Dimethylallyl diphosphate:tRNA dimethylallyltransferase</fullName>
        <shortName evidence="10">DMAPP:tRNA dimethylallyltransferase</shortName>
        <shortName evidence="10">DMATase</shortName>
    </alternativeName>
    <alternativeName>
        <fullName evidence="10">Isopentenyl-diphosphate:tRNA isopentenyltransferase</fullName>
        <shortName evidence="10">IPP transferase</shortName>
        <shortName evidence="10">IPPT</shortName>
        <shortName evidence="10">IPTase</shortName>
    </alternativeName>
</protein>
<dbReference type="Gene3D" id="3.40.50.300">
    <property type="entry name" value="P-loop containing nucleotide triphosphate hydrolases"/>
    <property type="match status" value="1"/>
</dbReference>
<dbReference type="NCBIfam" id="TIGR00174">
    <property type="entry name" value="miaA"/>
    <property type="match status" value="1"/>
</dbReference>
<dbReference type="Pfam" id="PF01715">
    <property type="entry name" value="IPPT"/>
    <property type="match status" value="1"/>
</dbReference>
<comment type="subunit">
    <text evidence="10">Monomer.</text>
</comment>
<dbReference type="InterPro" id="IPR018022">
    <property type="entry name" value="IPT"/>
</dbReference>
<evidence type="ECO:0000256" key="13">
    <source>
        <dbReference type="RuleBase" id="RU003785"/>
    </source>
</evidence>
<dbReference type="HAMAP" id="MF_00185">
    <property type="entry name" value="IPP_trans"/>
    <property type="match status" value="1"/>
</dbReference>
<dbReference type="EMBL" id="AP012342">
    <property type="protein sequence ID" value="BAM06951.1"/>
    <property type="molecule type" value="Genomic_DNA"/>
</dbReference>
<evidence type="ECO:0000256" key="8">
    <source>
        <dbReference type="ARBA" id="ARBA00022842"/>
    </source>
</evidence>
<keyword evidence="15" id="KW-1185">Reference proteome</keyword>
<dbReference type="PANTHER" id="PTHR11088">
    <property type="entry name" value="TRNA DIMETHYLALLYLTRANSFERASE"/>
    <property type="match status" value="1"/>
</dbReference>
<evidence type="ECO:0000256" key="2">
    <source>
        <dbReference type="ARBA" id="ARBA00003213"/>
    </source>
</evidence>
<dbReference type="GO" id="GO:0005524">
    <property type="term" value="F:ATP binding"/>
    <property type="evidence" value="ECO:0007669"/>
    <property type="project" value="UniProtKB-UniRule"/>
</dbReference>
<reference evidence="15" key="2">
    <citation type="submission" date="2012-03" db="EMBL/GenBank/DDBJ databases">
        <title>The complete genome sequence of the pioneer microbe on fresh volcanic deposit, Leptospirillum ferrooxidans strain C2-3.</title>
        <authorList>
            <person name="Fujimura R."/>
            <person name="Sato Y."/>
            <person name="Nishizawa T."/>
            <person name="Nanba K."/>
            <person name="Oshima K."/>
            <person name="Hattori M."/>
            <person name="Kamijo T."/>
            <person name="Ohta H."/>
        </authorList>
    </citation>
    <scope>NUCLEOTIDE SEQUENCE [LARGE SCALE GENOMIC DNA]</scope>
    <source>
        <strain evidence="15">C2-3</strain>
    </source>
</reference>
<keyword evidence="7 10" id="KW-0067">ATP-binding</keyword>
<dbReference type="AlphaFoldDB" id="I0INV2"/>
<feature type="region of interest" description="Interaction with substrate tRNA" evidence="10">
    <location>
        <begin position="30"/>
        <end position="33"/>
    </location>
</feature>
<keyword evidence="8 10" id="KW-0460">Magnesium</keyword>
<comment type="caution">
    <text evidence="10">Lacks conserved residue(s) required for the propagation of feature annotation.</text>
</comment>
<dbReference type="PANTHER" id="PTHR11088:SF60">
    <property type="entry name" value="TRNA DIMETHYLALLYLTRANSFERASE"/>
    <property type="match status" value="1"/>
</dbReference>
<reference evidence="14 15" key="1">
    <citation type="journal article" date="2012" name="J. Bacteriol.">
        <title>Complete Genome Sequence of Leptospirillum ferrooxidans Strain C2-3, Isolated from a Fresh Volcanic Ash Deposit on the Island of Miyake, Japan.</title>
        <authorList>
            <person name="Fujimura R."/>
            <person name="Sato Y."/>
            <person name="Nishizawa T."/>
            <person name="Oshima K."/>
            <person name="Kim S.-W."/>
            <person name="Hattori M."/>
            <person name="Kamijo T."/>
            <person name="Ohta H."/>
        </authorList>
    </citation>
    <scope>NUCLEOTIDE SEQUENCE [LARGE SCALE GENOMIC DNA]</scope>
    <source>
        <strain evidence="14 15">C2-3</strain>
    </source>
</reference>
<evidence type="ECO:0000313" key="15">
    <source>
        <dbReference type="Proteomes" id="UP000007382"/>
    </source>
</evidence>
<comment type="catalytic activity">
    <reaction evidence="9 10 11">
        <text>adenosine(37) in tRNA + dimethylallyl diphosphate = N(6)-dimethylallyladenosine(37) in tRNA + diphosphate</text>
        <dbReference type="Rhea" id="RHEA:26482"/>
        <dbReference type="Rhea" id="RHEA-COMP:10162"/>
        <dbReference type="Rhea" id="RHEA-COMP:10375"/>
        <dbReference type="ChEBI" id="CHEBI:33019"/>
        <dbReference type="ChEBI" id="CHEBI:57623"/>
        <dbReference type="ChEBI" id="CHEBI:74411"/>
        <dbReference type="ChEBI" id="CHEBI:74415"/>
        <dbReference type="EC" id="2.5.1.75"/>
    </reaction>
</comment>
<feature type="site" description="Interaction with substrate tRNA" evidence="10">
    <location>
        <position position="96"/>
    </location>
</feature>
<keyword evidence="4 10" id="KW-0808">Transferase</keyword>
<organism evidence="14 15">
    <name type="scientific">Leptospirillum ferrooxidans (strain C2-3)</name>
    <dbReference type="NCBI Taxonomy" id="1162668"/>
    <lineage>
        <taxon>Bacteria</taxon>
        <taxon>Pseudomonadati</taxon>
        <taxon>Nitrospirota</taxon>
        <taxon>Nitrospiria</taxon>
        <taxon>Nitrospirales</taxon>
        <taxon>Nitrospiraceae</taxon>
        <taxon>Leptospirillum</taxon>
    </lineage>
</organism>
<evidence type="ECO:0000256" key="1">
    <source>
        <dbReference type="ARBA" id="ARBA00001946"/>
    </source>
</evidence>
<dbReference type="HOGENOM" id="CLU_032616_0_1_0"/>
<accession>I0INV2</accession>
<evidence type="ECO:0000256" key="12">
    <source>
        <dbReference type="RuleBase" id="RU003784"/>
    </source>
</evidence>
<evidence type="ECO:0000256" key="9">
    <source>
        <dbReference type="ARBA" id="ARBA00049563"/>
    </source>
</evidence>
<evidence type="ECO:0000256" key="4">
    <source>
        <dbReference type="ARBA" id="ARBA00022679"/>
    </source>
</evidence>
<evidence type="ECO:0000256" key="11">
    <source>
        <dbReference type="RuleBase" id="RU003783"/>
    </source>
</evidence>
<dbReference type="GO" id="GO:0006400">
    <property type="term" value="P:tRNA modification"/>
    <property type="evidence" value="ECO:0007669"/>
    <property type="project" value="TreeGrafter"/>
</dbReference>
<dbReference type="KEGG" id="lfc:LFE_1267"/>
<dbReference type="EC" id="2.5.1.75" evidence="10"/>
<proteinExistence type="inferred from homology"/>
<dbReference type="PATRIC" id="fig|1162668.3.peg.1476"/>
<evidence type="ECO:0000256" key="6">
    <source>
        <dbReference type="ARBA" id="ARBA00022741"/>
    </source>
</evidence>
<dbReference type="eggNOG" id="COG0324">
    <property type="taxonomic scope" value="Bacteria"/>
</dbReference>
<dbReference type="Gene3D" id="1.10.20.140">
    <property type="match status" value="1"/>
</dbReference>